<name>A0ABU2WXF4_9ACTN</name>
<sequence length="420" mass="43048">MTDRSTRRVERPVGADRAGPVGGATRLPRALHPGAWWLWALGLATAASHTTNPLPLGLLVAVAALVVVRRRGDAPWALAFRMYLVLGAVIVAMRVLFRIVFGGGQGDHVLVRLPEIPLPAWAAGIRLFGPVAAEQLLGGFYDGLRLATMLVCLGAANALANPKRLLKAVPGALYAVGTAVVVALSVAPQLVESVLRVRRARRLRGASGRGVRALRGIALPVLADALDRSLALAAAMDSRGYGRTPAVPAGQRAVTGALVLGGLVGVCAGTYGLLDATGPAYLGLPMLLVGLSTAVAGMLLAGRRVRRSRYRPDHWRGAELLVAGCGVGAAALTVLAGSVDPELLYPPVSPLTWPELTPLTLLAVVVAAAPAWLAPPPVLARTSAARDAGPATAPRGPVDATPADGAGRLASSSPTQGGPS</sequence>
<organism evidence="7 8">
    <name type="scientific">Micromonospora reichwaldensis</name>
    <dbReference type="NCBI Taxonomy" id="3075516"/>
    <lineage>
        <taxon>Bacteria</taxon>
        <taxon>Bacillati</taxon>
        <taxon>Actinomycetota</taxon>
        <taxon>Actinomycetes</taxon>
        <taxon>Micromonosporales</taxon>
        <taxon>Micromonosporaceae</taxon>
        <taxon>Micromonospora</taxon>
    </lineage>
</organism>
<feature type="compositionally biased region" description="Polar residues" evidence="5">
    <location>
        <begin position="410"/>
        <end position="420"/>
    </location>
</feature>
<feature type="transmembrane region" description="Helical" evidence="6">
    <location>
        <begin position="359"/>
        <end position="380"/>
    </location>
</feature>
<feature type="transmembrane region" description="Helical" evidence="6">
    <location>
        <begin position="172"/>
        <end position="195"/>
    </location>
</feature>
<feature type="transmembrane region" description="Helical" evidence="6">
    <location>
        <begin position="80"/>
        <end position="100"/>
    </location>
</feature>
<dbReference type="Proteomes" id="UP001180973">
    <property type="component" value="Unassembled WGS sequence"/>
</dbReference>
<evidence type="ECO:0000256" key="1">
    <source>
        <dbReference type="ARBA" id="ARBA00004141"/>
    </source>
</evidence>
<accession>A0ABU2WXF4</accession>
<comment type="caution">
    <text evidence="7">The sequence shown here is derived from an EMBL/GenBank/DDBJ whole genome shotgun (WGS) entry which is preliminary data.</text>
</comment>
<evidence type="ECO:0000256" key="5">
    <source>
        <dbReference type="SAM" id="MobiDB-lite"/>
    </source>
</evidence>
<dbReference type="InterPro" id="IPR003339">
    <property type="entry name" value="ABC/ECF_trnsptr_transmembrane"/>
</dbReference>
<keyword evidence="8" id="KW-1185">Reference proteome</keyword>
<dbReference type="PANTHER" id="PTHR33514">
    <property type="entry name" value="PROTEIN ABCI12, CHLOROPLASTIC"/>
    <property type="match status" value="1"/>
</dbReference>
<feature type="region of interest" description="Disordered" evidence="5">
    <location>
        <begin position="1"/>
        <end position="21"/>
    </location>
</feature>
<dbReference type="Pfam" id="PF02361">
    <property type="entry name" value="CbiQ"/>
    <property type="match status" value="1"/>
</dbReference>
<evidence type="ECO:0000256" key="3">
    <source>
        <dbReference type="ARBA" id="ARBA00022989"/>
    </source>
</evidence>
<dbReference type="RefSeq" id="WP_311412287.1">
    <property type="nucleotide sequence ID" value="NZ_JAVRFL010000015.1"/>
</dbReference>
<evidence type="ECO:0000313" key="8">
    <source>
        <dbReference type="Proteomes" id="UP001180973"/>
    </source>
</evidence>
<keyword evidence="3 6" id="KW-1133">Transmembrane helix</keyword>
<gene>
    <name evidence="7" type="ORF">RM555_14880</name>
</gene>
<dbReference type="EMBL" id="JAVRFL010000015">
    <property type="protein sequence ID" value="MDT0530274.1"/>
    <property type="molecule type" value="Genomic_DNA"/>
</dbReference>
<feature type="region of interest" description="Disordered" evidence="5">
    <location>
        <begin position="383"/>
        <end position="420"/>
    </location>
</feature>
<feature type="compositionally biased region" description="Basic and acidic residues" evidence="5">
    <location>
        <begin position="1"/>
        <end position="14"/>
    </location>
</feature>
<protein>
    <submittedName>
        <fullName evidence="7">CbiQ family ECF transporter T component</fullName>
    </submittedName>
</protein>
<comment type="subcellular location">
    <subcellularLocation>
        <location evidence="1">Membrane</location>
        <topology evidence="1">Multi-pass membrane protein</topology>
    </subcellularLocation>
</comment>
<evidence type="ECO:0000256" key="4">
    <source>
        <dbReference type="ARBA" id="ARBA00023136"/>
    </source>
</evidence>
<reference evidence="7" key="1">
    <citation type="submission" date="2023-09" db="EMBL/GenBank/DDBJ databases">
        <title>30 novel species of actinomycetes from the DSMZ collection.</title>
        <authorList>
            <person name="Nouioui I."/>
        </authorList>
    </citation>
    <scope>NUCLEOTIDE SEQUENCE</scope>
    <source>
        <strain evidence="7">DSM 115977</strain>
    </source>
</reference>
<evidence type="ECO:0000313" key="7">
    <source>
        <dbReference type="EMBL" id="MDT0530274.1"/>
    </source>
</evidence>
<evidence type="ECO:0000256" key="2">
    <source>
        <dbReference type="ARBA" id="ARBA00022692"/>
    </source>
</evidence>
<keyword evidence="2 6" id="KW-0812">Transmembrane</keyword>
<evidence type="ECO:0000256" key="6">
    <source>
        <dbReference type="SAM" id="Phobius"/>
    </source>
</evidence>
<proteinExistence type="predicted"/>
<feature type="transmembrane region" description="Helical" evidence="6">
    <location>
        <begin position="253"/>
        <end position="274"/>
    </location>
</feature>
<dbReference type="PANTHER" id="PTHR33514:SF15">
    <property type="entry name" value="COBALT TRANSPORT PROTEIN"/>
    <property type="match status" value="1"/>
</dbReference>
<feature type="transmembrane region" description="Helical" evidence="6">
    <location>
        <begin position="280"/>
        <end position="300"/>
    </location>
</feature>
<keyword evidence="4 6" id="KW-0472">Membrane</keyword>
<feature type="transmembrane region" description="Helical" evidence="6">
    <location>
        <begin position="320"/>
        <end position="339"/>
    </location>
</feature>